<keyword evidence="9" id="KW-1185">Reference proteome</keyword>
<dbReference type="InterPro" id="IPR019156">
    <property type="entry name" value="Ataxin-10_domain"/>
</dbReference>
<dbReference type="AlphaFoldDB" id="A0A9N9C6S3"/>
<dbReference type="OrthoDB" id="379794at2759"/>
<name>A0A9N9C6S3_9GLOM</name>
<dbReference type="InterPro" id="IPR016024">
    <property type="entry name" value="ARM-type_fold"/>
</dbReference>
<dbReference type="SUPFAM" id="SSF48371">
    <property type="entry name" value="ARM repeat"/>
    <property type="match status" value="1"/>
</dbReference>
<dbReference type="Gene3D" id="1.25.10.10">
    <property type="entry name" value="Leucine-rich Repeat Variant"/>
    <property type="match status" value="2"/>
</dbReference>
<evidence type="ECO:0000256" key="6">
    <source>
        <dbReference type="ARBA" id="ARBA00044805"/>
    </source>
</evidence>
<organism evidence="8 9">
    <name type="scientific">Diversispora eburnea</name>
    <dbReference type="NCBI Taxonomy" id="1213867"/>
    <lineage>
        <taxon>Eukaryota</taxon>
        <taxon>Fungi</taxon>
        <taxon>Fungi incertae sedis</taxon>
        <taxon>Mucoromycota</taxon>
        <taxon>Glomeromycotina</taxon>
        <taxon>Glomeromycetes</taxon>
        <taxon>Diversisporales</taxon>
        <taxon>Diversisporaceae</taxon>
        <taxon>Diversispora</taxon>
    </lineage>
</organism>
<evidence type="ECO:0000256" key="1">
    <source>
        <dbReference type="ARBA" id="ARBA00008384"/>
    </source>
</evidence>
<dbReference type="Proteomes" id="UP000789706">
    <property type="component" value="Unassembled WGS sequence"/>
</dbReference>
<dbReference type="InterPro" id="IPR051374">
    <property type="entry name" value="Ataxin-10/CTR86_families"/>
</dbReference>
<dbReference type="PANTHER" id="PTHR13255">
    <property type="entry name" value="ATAXIN-10"/>
    <property type="match status" value="1"/>
</dbReference>
<proteinExistence type="inferred from homology"/>
<reference evidence="8" key="1">
    <citation type="submission" date="2021-06" db="EMBL/GenBank/DDBJ databases">
        <authorList>
            <person name="Kallberg Y."/>
            <person name="Tangrot J."/>
            <person name="Rosling A."/>
        </authorList>
    </citation>
    <scope>NUCLEOTIDE SEQUENCE</scope>
    <source>
        <strain evidence="8">AZ414A</strain>
    </source>
</reference>
<protein>
    <recommendedName>
        <fullName evidence="5">Ataxin-10 homolog</fullName>
    </recommendedName>
    <alternativeName>
        <fullName evidence="6">Copper transport protein 86</fullName>
    </alternativeName>
</protein>
<evidence type="ECO:0000259" key="7">
    <source>
        <dbReference type="Pfam" id="PF09759"/>
    </source>
</evidence>
<comment type="function">
    <text evidence="4">May play a role in the regulation of cytokinesis.</text>
</comment>
<accession>A0A9N9C6S3</accession>
<comment type="caution">
    <text evidence="8">The sequence shown here is derived from an EMBL/GenBank/DDBJ whole genome shotgun (WGS) entry which is preliminary data.</text>
</comment>
<keyword evidence="3" id="KW-0131">Cell cycle</keyword>
<comment type="similarity">
    <text evidence="1">Belongs to the ataxin-10 family.</text>
</comment>
<evidence type="ECO:0000313" key="8">
    <source>
        <dbReference type="EMBL" id="CAG8590089.1"/>
    </source>
</evidence>
<keyword evidence="2" id="KW-0132">Cell division</keyword>
<evidence type="ECO:0000256" key="4">
    <source>
        <dbReference type="ARBA" id="ARBA00044746"/>
    </source>
</evidence>
<sequence length="532" mass="61052">MNVNVIVQQLNILFIDSVEDVNNLDSMVRDNIISSLKQIALEAQTNSEFRKELGLNQQFWIITNNMQTWVLKNLFNDEYFIFPVTLWLLRVFKNIVAAITENQNKALEQEWNKFIEQILWHFFLKYRQENDNTEFNISILRSGTQALSNMITGNTFTQECVWVDFMNRNESNDLLSTLARYGDNGTLTSCLVLVHNCIFESDTRRALVCSGSGNRLLKFLLDKTETLLEDENFELIYTIVSRLIDFDLFPTLYDSLNTYSKQIPTHNQIILLKLLDSKLHSTINISNSFSFHSCTFLLKLFNSLCPQVINLMKQLEIENSTSETNVSLEDDVPQEIEENRLLFSGLVLLLQCFVSLSQDGNNKICECLFKEGIVSTVIFLLIQADKTLPRVTKAISSSITQNLQNGITGFSHIKREIIKIIGNMSYENKIVQEEVRKMGGIPLILNQCNIDDNNPCNYAILALRNLLIDNLDNQKLIKELETIGTVQNDILKQAGIKTELDKDDTCSKNWFYNTVSVEPDKAMVTRTIKDHS</sequence>
<dbReference type="GO" id="GO:0005829">
    <property type="term" value="C:cytosol"/>
    <property type="evidence" value="ECO:0007669"/>
    <property type="project" value="TreeGrafter"/>
</dbReference>
<feature type="domain" description="Ataxin-10" evidence="7">
    <location>
        <begin position="413"/>
        <end position="504"/>
    </location>
</feature>
<dbReference type="Pfam" id="PF09759">
    <property type="entry name" value="Atx10homo_assoc"/>
    <property type="match status" value="1"/>
</dbReference>
<evidence type="ECO:0000256" key="5">
    <source>
        <dbReference type="ARBA" id="ARBA00044801"/>
    </source>
</evidence>
<evidence type="ECO:0000313" key="9">
    <source>
        <dbReference type="Proteomes" id="UP000789706"/>
    </source>
</evidence>
<gene>
    <name evidence="8" type="ORF">DEBURN_LOCUS9013</name>
</gene>
<evidence type="ECO:0000256" key="3">
    <source>
        <dbReference type="ARBA" id="ARBA00023306"/>
    </source>
</evidence>
<evidence type="ECO:0000256" key="2">
    <source>
        <dbReference type="ARBA" id="ARBA00022618"/>
    </source>
</evidence>
<dbReference type="InterPro" id="IPR011989">
    <property type="entry name" value="ARM-like"/>
</dbReference>
<dbReference type="GO" id="GO:0051301">
    <property type="term" value="P:cell division"/>
    <property type="evidence" value="ECO:0007669"/>
    <property type="project" value="UniProtKB-KW"/>
</dbReference>
<dbReference type="PANTHER" id="PTHR13255:SF0">
    <property type="entry name" value="ATAXIN-10"/>
    <property type="match status" value="1"/>
</dbReference>
<dbReference type="EMBL" id="CAJVPK010001531">
    <property type="protein sequence ID" value="CAG8590089.1"/>
    <property type="molecule type" value="Genomic_DNA"/>
</dbReference>